<keyword evidence="2" id="KW-0539">Nucleus</keyword>
<dbReference type="FunFam" id="3.10.260.20:FF:000001">
    <property type="entry name" value="Dachshund homolog 1"/>
    <property type="match status" value="1"/>
</dbReference>
<feature type="compositionally biased region" description="Polar residues" evidence="4">
    <location>
        <begin position="549"/>
        <end position="563"/>
    </location>
</feature>
<dbReference type="InterPro" id="IPR003380">
    <property type="entry name" value="SKI/SNO/DAC"/>
</dbReference>
<feature type="region of interest" description="Disordered" evidence="4">
    <location>
        <begin position="185"/>
        <end position="208"/>
    </location>
</feature>
<protein>
    <submittedName>
        <fullName evidence="6">Dachshund d</fullName>
    </submittedName>
</protein>
<dbReference type="AlphaFoldDB" id="A0A9J7Z9C2"/>
<feature type="region of interest" description="Disordered" evidence="4">
    <location>
        <begin position="535"/>
        <end position="583"/>
    </location>
</feature>
<dbReference type="Proteomes" id="UP001108240">
    <property type="component" value="Unplaced"/>
</dbReference>
<feature type="compositionally biased region" description="Low complexity" evidence="4">
    <location>
        <begin position="350"/>
        <end position="368"/>
    </location>
</feature>
<dbReference type="GO" id="GO:0000981">
    <property type="term" value="F:DNA-binding transcription factor activity, RNA polymerase II-specific"/>
    <property type="evidence" value="ECO:0007669"/>
    <property type="project" value="TreeGrafter"/>
</dbReference>
<dbReference type="GO" id="GO:0005634">
    <property type="term" value="C:nucleus"/>
    <property type="evidence" value="ECO:0007669"/>
    <property type="project" value="UniProtKB-SubCell"/>
</dbReference>
<evidence type="ECO:0000259" key="5">
    <source>
        <dbReference type="Pfam" id="PF02437"/>
    </source>
</evidence>
<feature type="region of interest" description="Disordered" evidence="4">
    <location>
        <begin position="1"/>
        <end position="52"/>
    </location>
</feature>
<dbReference type="Ensembl" id="ENSCCRT00000200031.1">
    <property type="protein sequence ID" value="ENSCCRP00000129699.1"/>
    <property type="gene ID" value="ENSCCRG00000013984.2"/>
</dbReference>
<dbReference type="GO" id="GO:0005667">
    <property type="term" value="C:transcription regulator complex"/>
    <property type="evidence" value="ECO:0007669"/>
    <property type="project" value="TreeGrafter"/>
</dbReference>
<evidence type="ECO:0000313" key="7">
    <source>
        <dbReference type="Proteomes" id="UP001108240"/>
    </source>
</evidence>
<keyword evidence="7" id="KW-1185">Reference proteome</keyword>
<dbReference type="PANTHER" id="PTHR12577">
    <property type="entry name" value="DACHSHUND"/>
    <property type="match status" value="1"/>
</dbReference>
<dbReference type="InterPro" id="IPR052417">
    <property type="entry name" value="Dachshund_domain"/>
</dbReference>
<feature type="compositionally biased region" description="Basic and acidic residues" evidence="4">
    <location>
        <begin position="535"/>
        <end position="548"/>
    </location>
</feature>
<evidence type="ECO:0000256" key="2">
    <source>
        <dbReference type="ARBA" id="ARBA00023242"/>
    </source>
</evidence>
<dbReference type="GeneTree" id="ENSGT00390000001134"/>
<dbReference type="Gene3D" id="3.10.260.20">
    <property type="entry name" value="Ski"/>
    <property type="match status" value="1"/>
</dbReference>
<comment type="similarity">
    <text evidence="3">Belongs to the DACH/dachshund family.</text>
</comment>
<dbReference type="GO" id="GO:0000978">
    <property type="term" value="F:RNA polymerase II cis-regulatory region sequence-specific DNA binding"/>
    <property type="evidence" value="ECO:0007669"/>
    <property type="project" value="TreeGrafter"/>
</dbReference>
<sequence length="583" mass="63237">MAVPAALIPPSSLVQPCPISTSSSASSASSSSCSATAASSSSPSATSASPSQSATQNLFRTDLISTNTSSIPLAGKPVYSTPSPVENTPQNNECRMVELRGAKVASFTVEGQELICLPQAFDLFLKHLVGGLHTVYTKLKRLEITPVVCNVEQVRILRGLGAIQPGVNRCKLISRKDFETLYNDCTNASSRPGRPPKRTQSVTSPENPHIMPHSVPGLMSPGIIPPTGLTAAAAAAAMKVKKIKLEVMSSYHGSNTQHGADSENGDLSSSVGLELPFMMMPHPLIPVSLPPASVTMAMSQMNHLSTIANMAAAAQGQSAPSRMVTSVIKERVPDSPSPTPSLEDGRRPGSRPSSQRSSSVSSSPAHTESSSDRMPVHHNGLSMNQALLGLSPSILPGPKEGDLATHDIGHEAKRMHLEKEETPMCTPTARDSYERLSLAGQTLPPGFPSPFLFPDGLSSIETLLTNIQGLLKVAIDNARAQEKQVQLEKTELKMELFRERELRETLEKQLAIEQKNRAIIQKRLKKEKKAKRKLQEALEYESKRREQAEQSLKQTSPTESLRSLNERERERERERDKSTQQNY</sequence>
<feature type="domain" description="SKI/SNO/DAC" evidence="5">
    <location>
        <begin position="79"/>
        <end position="187"/>
    </location>
</feature>
<reference evidence="6" key="1">
    <citation type="submission" date="2025-08" db="UniProtKB">
        <authorList>
            <consortium name="Ensembl"/>
        </authorList>
    </citation>
    <scope>IDENTIFICATION</scope>
</reference>
<name>A0A9J7Z9C2_CYPCA</name>
<accession>A0A9J7Z9C2</accession>
<dbReference type="SUPFAM" id="SSF46955">
    <property type="entry name" value="Putative DNA-binding domain"/>
    <property type="match status" value="1"/>
</dbReference>
<evidence type="ECO:0000256" key="1">
    <source>
        <dbReference type="ARBA" id="ARBA00004123"/>
    </source>
</evidence>
<comment type="subcellular location">
    <subcellularLocation>
        <location evidence="1">Nucleus</location>
    </subcellularLocation>
</comment>
<evidence type="ECO:0000256" key="4">
    <source>
        <dbReference type="SAM" id="MobiDB-lite"/>
    </source>
</evidence>
<dbReference type="InterPro" id="IPR037000">
    <property type="entry name" value="Ski_DNA-bd_sf"/>
</dbReference>
<reference evidence="6" key="2">
    <citation type="submission" date="2025-09" db="UniProtKB">
        <authorList>
            <consortium name="Ensembl"/>
        </authorList>
    </citation>
    <scope>IDENTIFICATION</scope>
</reference>
<feature type="compositionally biased region" description="Low complexity" evidence="4">
    <location>
        <begin position="20"/>
        <end position="52"/>
    </location>
</feature>
<dbReference type="InterPro" id="IPR009061">
    <property type="entry name" value="DNA-bd_dom_put_sf"/>
</dbReference>
<dbReference type="Pfam" id="PF02437">
    <property type="entry name" value="Ski_Sno_DHD"/>
    <property type="match status" value="1"/>
</dbReference>
<feature type="region of interest" description="Disordered" evidence="4">
    <location>
        <begin position="330"/>
        <end position="378"/>
    </location>
</feature>
<proteinExistence type="inferred from homology"/>
<dbReference type="CDD" id="cd21081">
    <property type="entry name" value="DHD_Dac"/>
    <property type="match status" value="1"/>
</dbReference>
<evidence type="ECO:0000313" key="6">
    <source>
        <dbReference type="Ensembl" id="ENSCCRP00000129699.1"/>
    </source>
</evidence>
<feature type="compositionally biased region" description="Basic and acidic residues" evidence="4">
    <location>
        <begin position="564"/>
        <end position="583"/>
    </location>
</feature>
<evidence type="ECO:0000256" key="3">
    <source>
        <dbReference type="ARBA" id="ARBA00038192"/>
    </source>
</evidence>
<dbReference type="PANTHER" id="PTHR12577:SF14">
    <property type="entry name" value="DACHSHUND HOMOLOG 1"/>
    <property type="match status" value="1"/>
</dbReference>
<organism evidence="6 7">
    <name type="scientific">Cyprinus carpio carpio</name>
    <dbReference type="NCBI Taxonomy" id="630221"/>
    <lineage>
        <taxon>Eukaryota</taxon>
        <taxon>Metazoa</taxon>
        <taxon>Chordata</taxon>
        <taxon>Craniata</taxon>
        <taxon>Vertebrata</taxon>
        <taxon>Euteleostomi</taxon>
        <taxon>Actinopterygii</taxon>
        <taxon>Neopterygii</taxon>
        <taxon>Teleostei</taxon>
        <taxon>Ostariophysi</taxon>
        <taxon>Cypriniformes</taxon>
        <taxon>Cyprinidae</taxon>
        <taxon>Cyprininae</taxon>
        <taxon>Cyprinus</taxon>
    </lineage>
</organism>